<gene>
    <name evidence="1" type="ORF">D3H34_06940</name>
</gene>
<dbReference type="OrthoDB" id="8818285at2"/>
<dbReference type="Proteomes" id="UP000265619">
    <property type="component" value="Unassembled WGS sequence"/>
</dbReference>
<keyword evidence="2" id="KW-1185">Reference proteome</keyword>
<accession>A0A9X8D7B4</accession>
<sequence length="88" mass="9662">MTTLYLQMTGKLIAHWKAYGNAYPQKFTLSPALRDEYLRCLSWMTNNRGKTVTMPATHMGVRIEVAEGSPGVMVAADGTEVSLVSPEA</sequence>
<evidence type="ECO:0000313" key="2">
    <source>
        <dbReference type="Proteomes" id="UP000265619"/>
    </source>
</evidence>
<dbReference type="AlphaFoldDB" id="A0A9X8D7B4"/>
<protein>
    <submittedName>
        <fullName evidence="1">Uncharacterized protein</fullName>
    </submittedName>
</protein>
<name>A0A9X8D7B4_9BURK</name>
<dbReference type="RefSeq" id="WP_119552712.1">
    <property type="nucleotide sequence ID" value="NZ_QXMN01000005.1"/>
</dbReference>
<comment type="caution">
    <text evidence="1">The sequence shown here is derived from an EMBL/GenBank/DDBJ whole genome shotgun (WGS) entry which is preliminary data.</text>
</comment>
<organism evidence="1 2">
    <name type="scientific">Acidovorax cavernicola</name>
    <dbReference type="NCBI Taxonomy" id="1675792"/>
    <lineage>
        <taxon>Bacteria</taxon>
        <taxon>Pseudomonadati</taxon>
        <taxon>Pseudomonadota</taxon>
        <taxon>Betaproteobacteria</taxon>
        <taxon>Burkholderiales</taxon>
        <taxon>Comamonadaceae</taxon>
        <taxon>Acidovorax</taxon>
    </lineage>
</organism>
<proteinExistence type="predicted"/>
<evidence type="ECO:0000313" key="1">
    <source>
        <dbReference type="EMBL" id="RIX83169.1"/>
    </source>
</evidence>
<reference evidence="1 2" key="1">
    <citation type="submission" date="2018-09" db="EMBL/GenBank/DDBJ databases">
        <title>Acidovorax cavernicola nov. sp. isolated from Gruta de las Maravillas (Aracena, Spain).</title>
        <authorList>
            <person name="Jurado V."/>
            <person name="Gutierrez-Patricio S."/>
            <person name="Gonzalez-Pimentel J.L."/>
            <person name="Miller A.Z."/>
            <person name="Laiz L."/>
            <person name="Saiz-Jimenez C."/>
        </authorList>
    </citation>
    <scope>NUCLEOTIDE SEQUENCE [LARGE SCALE GENOMIC DNA]</scope>
    <source>
        <strain evidence="1 2">1011MAR4D40.2</strain>
    </source>
</reference>
<dbReference type="EMBL" id="QXMN01000005">
    <property type="protein sequence ID" value="RIX83169.1"/>
    <property type="molecule type" value="Genomic_DNA"/>
</dbReference>